<dbReference type="EMBL" id="CP007646">
    <property type="protein sequence ID" value="AIR11283.1"/>
    <property type="molecule type" value="Genomic_DNA"/>
</dbReference>
<dbReference type="PROSITE" id="PS50937">
    <property type="entry name" value="HTH_MERR_2"/>
    <property type="match status" value="1"/>
</dbReference>
<dbReference type="PANTHER" id="PTHR30204">
    <property type="entry name" value="REDOX-CYCLING DRUG-SENSING TRANSCRIPTIONAL ACTIVATOR SOXR"/>
    <property type="match status" value="1"/>
</dbReference>
<reference evidence="1 2" key="1">
    <citation type="journal article" date="2014" name="BMC Genomics">
        <title>Unusual genome complexity in Lactobacillus salivarius JCM1046.</title>
        <authorList>
            <person name="Raftis E.J."/>
            <person name="Forde B.M."/>
            <person name="Claesson M.J."/>
            <person name="O'Toole P.W."/>
        </authorList>
    </citation>
    <scope>NUCLEOTIDE SEQUENCE [LARGE SCALE GENOMIC DNA]</scope>
    <source>
        <strain evidence="1 2">JCM1046</strain>
    </source>
</reference>
<protein>
    <submittedName>
        <fullName evidence="1">Transcriptional regulator, MerR family</fullName>
    </submittedName>
</protein>
<dbReference type="InterPro" id="IPR047057">
    <property type="entry name" value="MerR_fam"/>
</dbReference>
<dbReference type="SUPFAM" id="SSF46955">
    <property type="entry name" value="Putative DNA-binding domain"/>
    <property type="match status" value="1"/>
</dbReference>
<accession>A0A089QHG1</accession>
<dbReference type="RefSeq" id="WP_003705487.1">
    <property type="nucleotide sequence ID" value="NZ_CP007646.1"/>
</dbReference>
<dbReference type="Pfam" id="PF13411">
    <property type="entry name" value="MerR_1"/>
    <property type="match status" value="1"/>
</dbReference>
<organism evidence="1 2">
    <name type="scientific">Ligilactobacillus salivarius</name>
    <dbReference type="NCBI Taxonomy" id="1624"/>
    <lineage>
        <taxon>Bacteria</taxon>
        <taxon>Bacillati</taxon>
        <taxon>Bacillota</taxon>
        <taxon>Bacilli</taxon>
        <taxon>Lactobacillales</taxon>
        <taxon>Lactobacillaceae</taxon>
        <taxon>Ligilactobacillus</taxon>
    </lineage>
</organism>
<dbReference type="AlphaFoldDB" id="A0A089QHG1"/>
<dbReference type="KEGG" id="lsj:LSJ_1640"/>
<sequence length="129" mass="15084">MNIKKVSEQLGISSDTIRYYERIGLVPAISRDKNGVRNFTDIDIQRLDFIKCMRHAGLSIESLHEYMHLYSLNDDRTIPARKRILEEEAEKLDERIASLQETRAYLQHKIDVYDSQLTQATNDLKLSEE</sequence>
<gene>
    <name evidence="1" type="ORF">LSJ_1640</name>
</gene>
<dbReference type="Proteomes" id="UP000029488">
    <property type="component" value="Chromosome"/>
</dbReference>
<dbReference type="CDD" id="cd01109">
    <property type="entry name" value="HTH_YyaN"/>
    <property type="match status" value="1"/>
</dbReference>
<dbReference type="InterPro" id="IPR009061">
    <property type="entry name" value="DNA-bd_dom_put_sf"/>
</dbReference>
<dbReference type="PRINTS" id="PR00040">
    <property type="entry name" value="HTHMERR"/>
</dbReference>
<proteinExistence type="predicted"/>
<evidence type="ECO:0000313" key="1">
    <source>
        <dbReference type="EMBL" id="AIR11283.1"/>
    </source>
</evidence>
<dbReference type="PANTHER" id="PTHR30204:SF98">
    <property type="entry name" value="HTH-TYPE TRANSCRIPTIONAL REGULATOR ADHR"/>
    <property type="match status" value="1"/>
</dbReference>
<dbReference type="InterPro" id="IPR000551">
    <property type="entry name" value="MerR-type_HTH_dom"/>
</dbReference>
<dbReference type="SMART" id="SM00422">
    <property type="entry name" value="HTH_MERR"/>
    <property type="match status" value="1"/>
</dbReference>
<name>A0A089QHG1_9LACO</name>
<evidence type="ECO:0000313" key="2">
    <source>
        <dbReference type="Proteomes" id="UP000029488"/>
    </source>
</evidence>
<dbReference type="GO" id="GO:0003700">
    <property type="term" value="F:DNA-binding transcription factor activity"/>
    <property type="evidence" value="ECO:0007669"/>
    <property type="project" value="InterPro"/>
</dbReference>
<dbReference type="Gene3D" id="1.10.1660.10">
    <property type="match status" value="1"/>
</dbReference>
<dbReference type="GO" id="GO:0003677">
    <property type="term" value="F:DNA binding"/>
    <property type="evidence" value="ECO:0007669"/>
    <property type="project" value="InterPro"/>
</dbReference>